<accession>A0A024TQI8</accession>
<dbReference type="VEuPathDB" id="FungiDB:H310_11050"/>
<sequence>MRVDGIKTGRGLKGVLWLPITSRVVCCFEAPFGCVYCTTCVSLLRSFHCSGVGTSSKSLSSNISTSIEVSMSSESGELISADWYHVLGIVGAGCCWKREE</sequence>
<name>A0A024TQI8_9STRA</name>
<protein>
    <submittedName>
        <fullName evidence="1">Uncharacterized protein</fullName>
    </submittedName>
</protein>
<proteinExistence type="predicted"/>
<gene>
    <name evidence="1" type="ORF">H310_11050</name>
</gene>
<dbReference type="EMBL" id="KI913980">
    <property type="protein sequence ID" value="ETV95622.1"/>
    <property type="molecule type" value="Genomic_DNA"/>
</dbReference>
<reference evidence="1" key="1">
    <citation type="submission" date="2013-12" db="EMBL/GenBank/DDBJ databases">
        <title>The Genome Sequence of Aphanomyces invadans NJM9701.</title>
        <authorList>
            <consortium name="The Broad Institute Genomics Platform"/>
            <person name="Russ C."/>
            <person name="Tyler B."/>
            <person name="van West P."/>
            <person name="Dieguez-Uribeondo J."/>
            <person name="Young S.K."/>
            <person name="Zeng Q."/>
            <person name="Gargeya S."/>
            <person name="Fitzgerald M."/>
            <person name="Abouelleil A."/>
            <person name="Alvarado L."/>
            <person name="Chapman S.B."/>
            <person name="Gainer-Dewar J."/>
            <person name="Goldberg J."/>
            <person name="Griggs A."/>
            <person name="Gujja S."/>
            <person name="Hansen M."/>
            <person name="Howarth C."/>
            <person name="Imamovic A."/>
            <person name="Ireland A."/>
            <person name="Larimer J."/>
            <person name="McCowan C."/>
            <person name="Murphy C."/>
            <person name="Pearson M."/>
            <person name="Poon T.W."/>
            <person name="Priest M."/>
            <person name="Roberts A."/>
            <person name="Saif S."/>
            <person name="Shea T."/>
            <person name="Sykes S."/>
            <person name="Wortman J."/>
            <person name="Nusbaum C."/>
            <person name="Birren B."/>
        </authorList>
    </citation>
    <scope>NUCLEOTIDE SEQUENCE [LARGE SCALE GENOMIC DNA]</scope>
    <source>
        <strain evidence="1">NJM9701</strain>
    </source>
</reference>
<dbReference type="RefSeq" id="XP_008875815.1">
    <property type="nucleotide sequence ID" value="XM_008877593.1"/>
</dbReference>
<dbReference type="AlphaFoldDB" id="A0A024TQI8"/>
<dbReference type="GeneID" id="20088100"/>
<evidence type="ECO:0000313" key="1">
    <source>
        <dbReference type="EMBL" id="ETV95622.1"/>
    </source>
</evidence>
<organism evidence="1">
    <name type="scientific">Aphanomyces invadans</name>
    <dbReference type="NCBI Taxonomy" id="157072"/>
    <lineage>
        <taxon>Eukaryota</taxon>
        <taxon>Sar</taxon>
        <taxon>Stramenopiles</taxon>
        <taxon>Oomycota</taxon>
        <taxon>Saprolegniomycetes</taxon>
        <taxon>Saprolegniales</taxon>
        <taxon>Verrucalvaceae</taxon>
        <taxon>Aphanomyces</taxon>
    </lineage>
</organism>